<dbReference type="InterPro" id="IPR046357">
    <property type="entry name" value="PPIase_dom_sf"/>
</dbReference>
<evidence type="ECO:0000313" key="9">
    <source>
        <dbReference type="RefSeq" id="XP_022959578.1"/>
    </source>
</evidence>
<evidence type="ECO:0000256" key="5">
    <source>
        <dbReference type="PROSITE-ProRule" id="PRU00277"/>
    </source>
</evidence>
<dbReference type="PANTHER" id="PTHR45779">
    <property type="entry name" value="PEPTIDYLPROLYL ISOMERASE"/>
    <property type="match status" value="1"/>
</dbReference>
<evidence type="ECO:0000259" key="7">
    <source>
        <dbReference type="PROSITE" id="PS50059"/>
    </source>
</evidence>
<dbReference type="Pfam" id="PF00254">
    <property type="entry name" value="FKBP_C"/>
    <property type="match status" value="1"/>
</dbReference>
<reference evidence="9 10" key="1">
    <citation type="submission" date="2025-04" db="UniProtKB">
        <authorList>
            <consortium name="RefSeq"/>
        </authorList>
    </citation>
    <scope>IDENTIFICATION</scope>
    <source>
        <tissue evidence="9 10">Young leaves</tissue>
    </source>
</reference>
<evidence type="ECO:0000256" key="6">
    <source>
        <dbReference type="SAM" id="SignalP"/>
    </source>
</evidence>
<accession>A0A6J1H8G5</accession>
<dbReference type="EC" id="5.2.1.8" evidence="2 5"/>
<dbReference type="AlphaFoldDB" id="A0A6J1H8G5"/>
<dbReference type="FunFam" id="3.10.50.40:FF:000006">
    <property type="entry name" value="Peptidyl-prolyl cis-trans isomerase"/>
    <property type="match status" value="1"/>
</dbReference>
<sequence>MKASLIFFLLACTSVYAMSDEDVTELQIDVTSRPSSCDIETRKGDKIKVHYRGMFTDGTVFDSSFERGVPFEFQLGAGKVIKGWDQGLLGMCVGEKRKLTIPSKLGYGPHGVPPTIPGGVTLVFDTELVAINGKPSSGGNSVKEESDDL</sequence>
<evidence type="ECO:0000256" key="2">
    <source>
        <dbReference type="ARBA" id="ARBA00013194"/>
    </source>
</evidence>
<evidence type="ECO:0000256" key="1">
    <source>
        <dbReference type="ARBA" id="ARBA00000971"/>
    </source>
</evidence>
<proteinExistence type="predicted"/>
<dbReference type="GeneID" id="111460610"/>
<keyword evidence="6" id="KW-0732">Signal</keyword>
<keyword evidence="4 5" id="KW-0413">Isomerase</keyword>
<gene>
    <name evidence="9 10" type="primary">LOC111460610</name>
</gene>
<dbReference type="PANTHER" id="PTHR45779:SF6">
    <property type="entry name" value="PEPTIDYL-PROLYL CIS-TRANS ISOMERASE FKBP15-1"/>
    <property type="match status" value="1"/>
</dbReference>
<feature type="chain" id="PRO_5044638635" description="peptidylprolyl isomerase" evidence="6">
    <location>
        <begin position="18"/>
        <end position="149"/>
    </location>
</feature>
<dbReference type="Gene3D" id="3.10.50.40">
    <property type="match status" value="1"/>
</dbReference>
<name>A0A6J1H8G5_CUCMO</name>
<dbReference type="RefSeq" id="XP_022959578.1">
    <property type="nucleotide sequence ID" value="XM_023103810.1"/>
</dbReference>
<dbReference type="InterPro" id="IPR044609">
    <property type="entry name" value="FKBP2/11"/>
</dbReference>
<dbReference type="GO" id="GO:0003755">
    <property type="term" value="F:peptidyl-prolyl cis-trans isomerase activity"/>
    <property type="evidence" value="ECO:0007669"/>
    <property type="project" value="UniProtKB-KW"/>
</dbReference>
<feature type="domain" description="PPIase FKBP-type" evidence="7">
    <location>
        <begin position="44"/>
        <end position="132"/>
    </location>
</feature>
<dbReference type="KEGG" id="cmos:111460610"/>
<keyword evidence="8" id="KW-1185">Reference proteome</keyword>
<evidence type="ECO:0000313" key="8">
    <source>
        <dbReference type="Proteomes" id="UP000504609"/>
    </source>
</evidence>
<dbReference type="InterPro" id="IPR001179">
    <property type="entry name" value="PPIase_FKBP_dom"/>
</dbReference>
<evidence type="ECO:0000256" key="3">
    <source>
        <dbReference type="ARBA" id="ARBA00023110"/>
    </source>
</evidence>
<keyword evidence="3 5" id="KW-0697">Rotamase</keyword>
<evidence type="ECO:0000313" key="10">
    <source>
        <dbReference type="RefSeq" id="XP_022959579.1"/>
    </source>
</evidence>
<dbReference type="PROSITE" id="PS50059">
    <property type="entry name" value="FKBP_PPIASE"/>
    <property type="match status" value="1"/>
</dbReference>
<dbReference type="RefSeq" id="XP_022959579.1">
    <property type="nucleotide sequence ID" value="XM_023103811.1"/>
</dbReference>
<evidence type="ECO:0000256" key="4">
    <source>
        <dbReference type="ARBA" id="ARBA00023235"/>
    </source>
</evidence>
<dbReference type="SUPFAM" id="SSF54534">
    <property type="entry name" value="FKBP-like"/>
    <property type="match status" value="1"/>
</dbReference>
<organism evidence="8 10">
    <name type="scientific">Cucurbita moschata</name>
    <name type="common">Winter crookneck squash</name>
    <name type="synonym">Cucurbita pepo var. moschata</name>
    <dbReference type="NCBI Taxonomy" id="3662"/>
    <lineage>
        <taxon>Eukaryota</taxon>
        <taxon>Viridiplantae</taxon>
        <taxon>Streptophyta</taxon>
        <taxon>Embryophyta</taxon>
        <taxon>Tracheophyta</taxon>
        <taxon>Spermatophyta</taxon>
        <taxon>Magnoliopsida</taxon>
        <taxon>eudicotyledons</taxon>
        <taxon>Gunneridae</taxon>
        <taxon>Pentapetalae</taxon>
        <taxon>rosids</taxon>
        <taxon>fabids</taxon>
        <taxon>Cucurbitales</taxon>
        <taxon>Cucurbitaceae</taxon>
        <taxon>Cucurbiteae</taxon>
        <taxon>Cucurbita</taxon>
    </lineage>
</organism>
<comment type="catalytic activity">
    <reaction evidence="1 5">
        <text>[protein]-peptidylproline (omega=180) = [protein]-peptidylproline (omega=0)</text>
        <dbReference type="Rhea" id="RHEA:16237"/>
        <dbReference type="Rhea" id="RHEA-COMP:10747"/>
        <dbReference type="Rhea" id="RHEA-COMP:10748"/>
        <dbReference type="ChEBI" id="CHEBI:83833"/>
        <dbReference type="ChEBI" id="CHEBI:83834"/>
        <dbReference type="EC" id="5.2.1.8"/>
    </reaction>
</comment>
<dbReference type="Proteomes" id="UP000504609">
    <property type="component" value="Unplaced"/>
</dbReference>
<protein>
    <recommendedName>
        <fullName evidence="2 5">peptidylprolyl isomerase</fullName>
        <ecNumber evidence="2 5">5.2.1.8</ecNumber>
    </recommendedName>
</protein>
<dbReference type="GO" id="GO:0005783">
    <property type="term" value="C:endoplasmic reticulum"/>
    <property type="evidence" value="ECO:0007669"/>
    <property type="project" value="TreeGrafter"/>
</dbReference>
<feature type="signal peptide" evidence="6">
    <location>
        <begin position="1"/>
        <end position="17"/>
    </location>
</feature>